<feature type="compositionally biased region" description="Polar residues" evidence="1">
    <location>
        <begin position="319"/>
        <end position="329"/>
    </location>
</feature>
<feature type="compositionally biased region" description="Pro residues" evidence="1">
    <location>
        <begin position="234"/>
        <end position="246"/>
    </location>
</feature>
<proteinExistence type="predicted"/>
<organism evidence="2 3">
    <name type="scientific">Streptoalloteichus hindustanus</name>
    <dbReference type="NCBI Taxonomy" id="2017"/>
    <lineage>
        <taxon>Bacteria</taxon>
        <taxon>Bacillati</taxon>
        <taxon>Actinomycetota</taxon>
        <taxon>Actinomycetes</taxon>
        <taxon>Pseudonocardiales</taxon>
        <taxon>Pseudonocardiaceae</taxon>
        <taxon>Streptoalloteichus</taxon>
    </lineage>
</organism>
<feature type="region of interest" description="Disordered" evidence="1">
    <location>
        <begin position="301"/>
        <end position="332"/>
    </location>
</feature>
<dbReference type="OrthoDB" id="3661198at2"/>
<dbReference type="Proteomes" id="UP000184501">
    <property type="component" value="Unassembled WGS sequence"/>
</dbReference>
<keyword evidence="3" id="KW-1185">Reference proteome</keyword>
<dbReference type="RefSeq" id="WP_143173912.1">
    <property type="nucleotide sequence ID" value="NZ_FQVN01000001.1"/>
</dbReference>
<feature type="region of interest" description="Disordered" evidence="1">
    <location>
        <begin position="368"/>
        <end position="404"/>
    </location>
</feature>
<feature type="compositionally biased region" description="Pro residues" evidence="1">
    <location>
        <begin position="371"/>
        <end position="380"/>
    </location>
</feature>
<reference evidence="2 3" key="1">
    <citation type="submission" date="2016-11" db="EMBL/GenBank/DDBJ databases">
        <authorList>
            <person name="Jaros S."/>
            <person name="Januszkiewicz K."/>
            <person name="Wedrychowicz H."/>
        </authorList>
    </citation>
    <scope>NUCLEOTIDE SEQUENCE [LARGE SCALE GENOMIC DNA]</scope>
    <source>
        <strain evidence="2 3">DSM 44523</strain>
    </source>
</reference>
<dbReference type="AlphaFoldDB" id="A0A1M4UZX5"/>
<evidence type="ECO:0000313" key="3">
    <source>
        <dbReference type="Proteomes" id="UP000184501"/>
    </source>
</evidence>
<name>A0A1M4UZX5_STRHI</name>
<evidence type="ECO:0000256" key="1">
    <source>
        <dbReference type="SAM" id="MobiDB-lite"/>
    </source>
</evidence>
<dbReference type="EMBL" id="FQVN01000001">
    <property type="protein sequence ID" value="SHE62193.1"/>
    <property type="molecule type" value="Genomic_DNA"/>
</dbReference>
<sequence>MHPWAKRGIHAALVTGGMLAVGGGVSEAVEPAPDRPTPPLGDATMPLDVIDDTVDRGADLAAAVSRGWPDHPAVRPEDVLWEIRTEQSEPVVISGVAGTWSGTITELPVADRDEPDWPDRTPADAVRRGPARLAAEETEDTLVLEHLADWFAVADAQRRDRVVAATIDALADELATLAARSASPAGAAVERTAAHALPDDTSAAQDAEAWFGEGSTSQVAWSTRPAVEDATPRSAPPRATPEPTPSAEPTRTPAGAHLFSVSRHVLRRALAWERPVPPAAAGERREVNPLEIRGERVLPVTEVPYHPRPRPRTTDRSQGDTTQWGTWQPSLPPLVFPKFDLAEAPAAGRPGAAPAQTTPAQKIPAQKIPVQPIPPTPGVPSTPSVPETPELPQQAYTQPSGGLPLRTQVGALDLSEVEINDQQVLPEGMSATPALSTVDSVTWLRNVTSRG</sequence>
<feature type="region of interest" description="Disordered" evidence="1">
    <location>
        <begin position="213"/>
        <end position="255"/>
    </location>
</feature>
<evidence type="ECO:0000313" key="2">
    <source>
        <dbReference type="EMBL" id="SHE62193.1"/>
    </source>
</evidence>
<gene>
    <name evidence="2" type="ORF">SAMN05444320_101592</name>
</gene>
<feature type="compositionally biased region" description="Low complexity" evidence="1">
    <location>
        <begin position="381"/>
        <end position="392"/>
    </location>
</feature>
<accession>A0A1M4UZX5</accession>
<protein>
    <submittedName>
        <fullName evidence="2">Uncharacterized protein</fullName>
    </submittedName>
</protein>